<dbReference type="SMART" id="SM00387">
    <property type="entry name" value="HATPase_c"/>
    <property type="match status" value="1"/>
</dbReference>
<keyword evidence="11" id="KW-1185">Reference proteome</keyword>
<evidence type="ECO:0000259" key="7">
    <source>
        <dbReference type="PROSITE" id="PS50109"/>
    </source>
</evidence>
<dbReference type="Pfam" id="PF02518">
    <property type="entry name" value="HATPase_c"/>
    <property type="match status" value="1"/>
</dbReference>
<evidence type="ECO:0000313" key="11">
    <source>
        <dbReference type="Proteomes" id="UP000620596"/>
    </source>
</evidence>
<reference evidence="10" key="1">
    <citation type="journal article" date="2014" name="Int. J. Syst. Evol. Microbiol.">
        <title>Complete genome sequence of Corynebacterium casei LMG S-19264T (=DSM 44701T), isolated from a smear-ripened cheese.</title>
        <authorList>
            <consortium name="US DOE Joint Genome Institute (JGI-PGF)"/>
            <person name="Walter F."/>
            <person name="Albersmeier A."/>
            <person name="Kalinowski J."/>
            <person name="Ruckert C."/>
        </authorList>
    </citation>
    <scope>NUCLEOTIDE SEQUENCE</scope>
    <source>
        <strain evidence="10">CGMCC 1.15322</strain>
    </source>
</reference>
<dbReference type="InterPro" id="IPR005467">
    <property type="entry name" value="His_kinase_dom"/>
</dbReference>
<evidence type="ECO:0000256" key="6">
    <source>
        <dbReference type="ARBA" id="ARBA00022777"/>
    </source>
</evidence>
<keyword evidence="5" id="KW-0808">Transferase</keyword>
<dbReference type="EC" id="2.7.13.3" evidence="3"/>
<dbReference type="FunFam" id="3.30.565.10:FF:000006">
    <property type="entry name" value="Sensor histidine kinase WalK"/>
    <property type="match status" value="1"/>
</dbReference>
<dbReference type="PANTHER" id="PTHR43547:SF2">
    <property type="entry name" value="HYBRID SIGNAL TRANSDUCTION HISTIDINE KINASE C"/>
    <property type="match status" value="1"/>
</dbReference>
<dbReference type="SUPFAM" id="SSF55785">
    <property type="entry name" value="PYP-like sensor domain (PAS domain)"/>
    <property type="match status" value="1"/>
</dbReference>
<keyword evidence="4" id="KW-0597">Phosphoprotein</keyword>
<dbReference type="InterPro" id="IPR004358">
    <property type="entry name" value="Sig_transdc_His_kin-like_C"/>
</dbReference>
<feature type="domain" description="PAS" evidence="8">
    <location>
        <begin position="40"/>
        <end position="93"/>
    </location>
</feature>
<dbReference type="SUPFAM" id="SSF55874">
    <property type="entry name" value="ATPase domain of HSP90 chaperone/DNA topoisomerase II/histidine kinase"/>
    <property type="match status" value="1"/>
</dbReference>
<evidence type="ECO:0000313" key="10">
    <source>
        <dbReference type="EMBL" id="GGA96697.1"/>
    </source>
</evidence>
<sequence>MSPNGVYTQKHVELADMKAIRMLTGISDSKGEPIRPAIPAGRLFHGFLNAAPDAVVIVDGDGMIVQVNSQTEKLFGYPREELLGRPLEVLMPERFRGTHAGKRRAFTADPQPRSMGRGLDLFGLRKDGREFPIDVSLSPLPPEAGILIASTIRDMSAQRCLENELRERTLELEEADRQKDQFLAVVAHEFRSPLAVLTNLAHILRSPQADAAAQQRAVDALGRQTTHMVRLVEDLLDVSRVRRGDVSLRRESVDLWTVFSKAIEMGLTLIESRKHHLEVAQFPEPLWVSGDPTRLIQVVSNLLTNAAKYTPEGGIIWLSAAREDGAVAICIRDNGVGIPREMLSRVFDLFTQVGSGGGSRAGGLGIGLTLVRRLVELHGGTVQVASEGLGHGSEFVVRLPSLLAQPIAPPMA</sequence>
<dbReference type="CDD" id="cd00082">
    <property type="entry name" value="HisKA"/>
    <property type="match status" value="1"/>
</dbReference>
<dbReference type="InterPro" id="IPR003661">
    <property type="entry name" value="HisK_dim/P_dom"/>
</dbReference>
<dbReference type="InterPro" id="IPR013767">
    <property type="entry name" value="PAS_fold"/>
</dbReference>
<dbReference type="AlphaFoldDB" id="A0A916SEB5"/>
<dbReference type="InterPro" id="IPR000700">
    <property type="entry name" value="PAS-assoc_C"/>
</dbReference>
<gene>
    <name evidence="10" type="ORF">GCM10011496_17190</name>
</gene>
<dbReference type="InterPro" id="IPR036890">
    <property type="entry name" value="HATPase_C_sf"/>
</dbReference>
<comment type="caution">
    <text evidence="10">The sequence shown here is derived from an EMBL/GenBank/DDBJ whole genome shotgun (WGS) entry which is preliminary data.</text>
</comment>
<comment type="subcellular location">
    <subcellularLocation>
        <location evidence="2">Cell inner membrane</location>
        <topology evidence="2">Multi-pass membrane protein</topology>
    </subcellularLocation>
</comment>
<accession>A0A916SEB5</accession>
<dbReference type="GO" id="GO:0006355">
    <property type="term" value="P:regulation of DNA-templated transcription"/>
    <property type="evidence" value="ECO:0007669"/>
    <property type="project" value="InterPro"/>
</dbReference>
<dbReference type="PRINTS" id="PR00344">
    <property type="entry name" value="BCTRLSENSOR"/>
</dbReference>
<dbReference type="PANTHER" id="PTHR43547">
    <property type="entry name" value="TWO-COMPONENT HISTIDINE KINASE"/>
    <property type="match status" value="1"/>
</dbReference>
<dbReference type="CDD" id="cd00130">
    <property type="entry name" value="PAS"/>
    <property type="match status" value="1"/>
</dbReference>
<dbReference type="Gene3D" id="3.30.565.10">
    <property type="entry name" value="Histidine kinase-like ATPase, C-terminal domain"/>
    <property type="match status" value="1"/>
</dbReference>
<evidence type="ECO:0000259" key="9">
    <source>
        <dbReference type="PROSITE" id="PS50113"/>
    </source>
</evidence>
<dbReference type="Pfam" id="PF00512">
    <property type="entry name" value="HisKA"/>
    <property type="match status" value="1"/>
</dbReference>
<dbReference type="InterPro" id="IPR035965">
    <property type="entry name" value="PAS-like_dom_sf"/>
</dbReference>
<dbReference type="Gene3D" id="1.10.287.130">
    <property type="match status" value="1"/>
</dbReference>
<dbReference type="PROSITE" id="PS50109">
    <property type="entry name" value="HIS_KIN"/>
    <property type="match status" value="1"/>
</dbReference>
<name>A0A916SEB5_9BURK</name>
<feature type="domain" description="PAC" evidence="9">
    <location>
        <begin position="117"/>
        <end position="167"/>
    </location>
</feature>
<comment type="catalytic activity">
    <reaction evidence="1">
        <text>ATP + protein L-histidine = ADP + protein N-phospho-L-histidine.</text>
        <dbReference type="EC" id="2.7.13.3"/>
    </reaction>
</comment>
<dbReference type="SMART" id="SM00388">
    <property type="entry name" value="HisKA"/>
    <property type="match status" value="1"/>
</dbReference>
<evidence type="ECO:0000256" key="5">
    <source>
        <dbReference type="ARBA" id="ARBA00022679"/>
    </source>
</evidence>
<evidence type="ECO:0000256" key="2">
    <source>
        <dbReference type="ARBA" id="ARBA00004429"/>
    </source>
</evidence>
<dbReference type="CDD" id="cd00075">
    <property type="entry name" value="HATPase"/>
    <property type="match status" value="1"/>
</dbReference>
<dbReference type="NCBIfam" id="TIGR00229">
    <property type="entry name" value="sensory_box"/>
    <property type="match status" value="1"/>
</dbReference>
<protein>
    <recommendedName>
        <fullName evidence="3">histidine kinase</fullName>
        <ecNumber evidence="3">2.7.13.3</ecNumber>
    </recommendedName>
</protein>
<dbReference type="Pfam" id="PF00989">
    <property type="entry name" value="PAS"/>
    <property type="match status" value="1"/>
</dbReference>
<dbReference type="GO" id="GO:0005886">
    <property type="term" value="C:plasma membrane"/>
    <property type="evidence" value="ECO:0007669"/>
    <property type="project" value="UniProtKB-SubCell"/>
</dbReference>
<dbReference type="SUPFAM" id="SSF47384">
    <property type="entry name" value="Homodimeric domain of signal transducing histidine kinase"/>
    <property type="match status" value="1"/>
</dbReference>
<dbReference type="EMBL" id="BMIG01000005">
    <property type="protein sequence ID" value="GGA96697.1"/>
    <property type="molecule type" value="Genomic_DNA"/>
</dbReference>
<evidence type="ECO:0000256" key="1">
    <source>
        <dbReference type="ARBA" id="ARBA00000085"/>
    </source>
</evidence>
<dbReference type="SMART" id="SM00091">
    <property type="entry name" value="PAS"/>
    <property type="match status" value="1"/>
</dbReference>
<organism evidence="10 11">
    <name type="scientific">Polaromonas eurypsychrophila</name>
    <dbReference type="NCBI Taxonomy" id="1614635"/>
    <lineage>
        <taxon>Bacteria</taxon>
        <taxon>Pseudomonadati</taxon>
        <taxon>Pseudomonadota</taxon>
        <taxon>Betaproteobacteria</taxon>
        <taxon>Burkholderiales</taxon>
        <taxon>Comamonadaceae</taxon>
        <taxon>Polaromonas</taxon>
    </lineage>
</organism>
<keyword evidence="6" id="KW-0418">Kinase</keyword>
<proteinExistence type="predicted"/>
<dbReference type="InterPro" id="IPR036097">
    <property type="entry name" value="HisK_dim/P_sf"/>
</dbReference>
<reference evidence="10" key="2">
    <citation type="submission" date="2020-09" db="EMBL/GenBank/DDBJ databases">
        <authorList>
            <person name="Sun Q."/>
            <person name="Zhou Y."/>
        </authorList>
    </citation>
    <scope>NUCLEOTIDE SEQUENCE</scope>
    <source>
        <strain evidence="10">CGMCC 1.15322</strain>
    </source>
</reference>
<dbReference type="Gene3D" id="3.30.450.20">
    <property type="entry name" value="PAS domain"/>
    <property type="match status" value="1"/>
</dbReference>
<dbReference type="PROSITE" id="PS50113">
    <property type="entry name" value="PAC"/>
    <property type="match status" value="1"/>
</dbReference>
<evidence type="ECO:0000259" key="8">
    <source>
        <dbReference type="PROSITE" id="PS50112"/>
    </source>
</evidence>
<dbReference type="PROSITE" id="PS50112">
    <property type="entry name" value="PAS"/>
    <property type="match status" value="1"/>
</dbReference>
<dbReference type="InterPro" id="IPR000014">
    <property type="entry name" value="PAS"/>
</dbReference>
<feature type="domain" description="Histidine kinase" evidence="7">
    <location>
        <begin position="185"/>
        <end position="403"/>
    </location>
</feature>
<dbReference type="Proteomes" id="UP000620596">
    <property type="component" value="Unassembled WGS sequence"/>
</dbReference>
<evidence type="ECO:0000256" key="4">
    <source>
        <dbReference type="ARBA" id="ARBA00022553"/>
    </source>
</evidence>
<dbReference type="GO" id="GO:0000155">
    <property type="term" value="F:phosphorelay sensor kinase activity"/>
    <property type="evidence" value="ECO:0007669"/>
    <property type="project" value="InterPro"/>
</dbReference>
<evidence type="ECO:0000256" key="3">
    <source>
        <dbReference type="ARBA" id="ARBA00012438"/>
    </source>
</evidence>
<dbReference type="InterPro" id="IPR003594">
    <property type="entry name" value="HATPase_dom"/>
</dbReference>